<accession>A0A1S6HMW6</accession>
<dbReference type="Proteomes" id="UP000189545">
    <property type="component" value="Chromosome"/>
</dbReference>
<dbReference type="OrthoDB" id="6267743at2"/>
<organism evidence="2 3">
    <name type="scientific">Shewanella psychrophila</name>
    <dbReference type="NCBI Taxonomy" id="225848"/>
    <lineage>
        <taxon>Bacteria</taxon>
        <taxon>Pseudomonadati</taxon>
        <taxon>Pseudomonadota</taxon>
        <taxon>Gammaproteobacteria</taxon>
        <taxon>Alteromonadales</taxon>
        <taxon>Shewanellaceae</taxon>
        <taxon>Shewanella</taxon>
    </lineage>
</organism>
<feature type="transmembrane region" description="Helical" evidence="1">
    <location>
        <begin position="88"/>
        <end position="107"/>
    </location>
</feature>
<dbReference type="KEGG" id="spsw:Sps_01699"/>
<name>A0A1S6HMW6_9GAMM</name>
<keyword evidence="3" id="KW-1185">Reference proteome</keyword>
<dbReference type="RefSeq" id="WP_077752109.1">
    <property type="nucleotide sequence ID" value="NZ_CP014782.1"/>
</dbReference>
<evidence type="ECO:0000256" key="1">
    <source>
        <dbReference type="SAM" id="Phobius"/>
    </source>
</evidence>
<sequence length="121" mass="14099">METIIEKLEQYRERNGFEHTNYTTRKDSSGDLREITFKLSGWLGQVRITKDIASKYPAFKDGSKINLLMLAYFGTMLGYYLQQKQTSSLLFSLVIGGFTAYFAAMILREIRITDLKRFLFE</sequence>
<dbReference type="EMBL" id="CP014782">
    <property type="protein sequence ID" value="AQS36863.1"/>
    <property type="molecule type" value="Genomic_DNA"/>
</dbReference>
<reference evidence="2 3" key="1">
    <citation type="submission" date="2016-03" db="EMBL/GenBank/DDBJ databases">
        <title>Complete genome sequence of Shewanella psychrophila WP2, a deep sea bacterium isolated from west Pacific sediment.</title>
        <authorList>
            <person name="Xu G."/>
            <person name="Jian H."/>
        </authorList>
    </citation>
    <scope>NUCLEOTIDE SEQUENCE [LARGE SCALE GENOMIC DNA]</scope>
    <source>
        <strain evidence="2 3">WP2</strain>
    </source>
</reference>
<keyword evidence="1" id="KW-0472">Membrane</keyword>
<evidence type="ECO:0000313" key="3">
    <source>
        <dbReference type="Proteomes" id="UP000189545"/>
    </source>
</evidence>
<dbReference type="AlphaFoldDB" id="A0A1S6HMW6"/>
<keyword evidence="1" id="KW-1133">Transmembrane helix</keyword>
<evidence type="ECO:0000313" key="2">
    <source>
        <dbReference type="EMBL" id="AQS36863.1"/>
    </source>
</evidence>
<proteinExistence type="predicted"/>
<protein>
    <submittedName>
        <fullName evidence="2">Uncharacterized protein</fullName>
    </submittedName>
</protein>
<gene>
    <name evidence="2" type="ORF">Sps_01699</name>
</gene>
<feature type="transmembrane region" description="Helical" evidence="1">
    <location>
        <begin position="65"/>
        <end position="82"/>
    </location>
</feature>
<keyword evidence="1" id="KW-0812">Transmembrane</keyword>